<evidence type="ECO:0000313" key="3">
    <source>
        <dbReference type="Proteomes" id="UP000245410"/>
    </source>
</evidence>
<dbReference type="GO" id="GO:0008757">
    <property type="term" value="F:S-adenosylmethionine-dependent methyltransferase activity"/>
    <property type="evidence" value="ECO:0007669"/>
    <property type="project" value="InterPro"/>
</dbReference>
<dbReference type="InterPro" id="IPR013216">
    <property type="entry name" value="Methyltransf_11"/>
</dbReference>
<dbReference type="CDD" id="cd02440">
    <property type="entry name" value="AdoMet_MTases"/>
    <property type="match status" value="1"/>
</dbReference>
<dbReference type="EMBL" id="QGKR01000303">
    <property type="protein sequence ID" value="PWR05533.1"/>
    <property type="molecule type" value="Genomic_DNA"/>
</dbReference>
<dbReference type="Proteomes" id="UP000245410">
    <property type="component" value="Unassembled WGS sequence"/>
</dbReference>
<dbReference type="AlphaFoldDB" id="A0A317CYW4"/>
<comment type="caution">
    <text evidence="2">The sequence shown here is derived from an EMBL/GenBank/DDBJ whole genome shotgun (WGS) entry which is preliminary data.</text>
</comment>
<dbReference type="PANTHER" id="PTHR45036">
    <property type="entry name" value="METHYLTRANSFERASE LIKE 7B"/>
    <property type="match status" value="1"/>
</dbReference>
<dbReference type="SUPFAM" id="SSF53335">
    <property type="entry name" value="S-adenosyl-L-methionine-dependent methyltransferases"/>
    <property type="match status" value="1"/>
</dbReference>
<dbReference type="InterPro" id="IPR052356">
    <property type="entry name" value="Thiol_S-MT"/>
</dbReference>
<reference evidence="2 3" key="1">
    <citation type="submission" date="2018-05" db="EMBL/GenBank/DDBJ databases">
        <title>Micromonospora atacamensis sp. nov., a novel actinobacteria isolated from high altitude Atacama Desert soil.</title>
        <authorList>
            <person name="Carro L."/>
            <person name="Golinska P."/>
            <person name="Klenk H.-P."/>
            <person name="Goodfellow M."/>
        </authorList>
    </citation>
    <scope>NUCLEOTIDE SEQUENCE [LARGE SCALE GENOMIC DNA]</scope>
    <source>
        <strain evidence="2 3">5R2A7</strain>
    </source>
</reference>
<dbReference type="OrthoDB" id="65624at2"/>
<dbReference type="PANTHER" id="PTHR45036:SF1">
    <property type="entry name" value="METHYLTRANSFERASE LIKE 7A"/>
    <property type="match status" value="1"/>
</dbReference>
<protein>
    <submittedName>
        <fullName evidence="2">SAM-dependent methyltransferase</fullName>
    </submittedName>
</protein>
<gene>
    <name evidence="2" type="ORF">DKT68_26450</name>
</gene>
<dbReference type="Pfam" id="PF08241">
    <property type="entry name" value="Methyltransf_11"/>
    <property type="match status" value="1"/>
</dbReference>
<dbReference type="GO" id="GO:0032259">
    <property type="term" value="P:methylation"/>
    <property type="evidence" value="ECO:0007669"/>
    <property type="project" value="UniProtKB-KW"/>
</dbReference>
<feature type="domain" description="Methyltransferase type 11" evidence="1">
    <location>
        <begin position="56"/>
        <end position="149"/>
    </location>
</feature>
<keyword evidence="3" id="KW-1185">Reference proteome</keyword>
<evidence type="ECO:0000313" key="2">
    <source>
        <dbReference type="EMBL" id="PWR05533.1"/>
    </source>
</evidence>
<dbReference type="InterPro" id="IPR029063">
    <property type="entry name" value="SAM-dependent_MTases_sf"/>
</dbReference>
<dbReference type="Gene3D" id="3.40.50.150">
    <property type="entry name" value="Vaccinia Virus protein VP39"/>
    <property type="match status" value="1"/>
</dbReference>
<proteinExistence type="predicted"/>
<name>A0A317CYW4_9ACTN</name>
<evidence type="ECO:0000259" key="1">
    <source>
        <dbReference type="Pfam" id="PF08241"/>
    </source>
</evidence>
<keyword evidence="2" id="KW-0489">Methyltransferase</keyword>
<organism evidence="2 3">
    <name type="scientific">Micromonospora acroterricola</name>
    <dbReference type="NCBI Taxonomy" id="2202421"/>
    <lineage>
        <taxon>Bacteria</taxon>
        <taxon>Bacillati</taxon>
        <taxon>Actinomycetota</taxon>
        <taxon>Actinomycetes</taxon>
        <taxon>Micromonosporales</taxon>
        <taxon>Micromonosporaceae</taxon>
        <taxon>Micromonospora</taxon>
    </lineage>
</organism>
<accession>A0A317CYW4</accession>
<keyword evidence="2" id="KW-0808">Transferase</keyword>
<sequence length="230" mass="24057">MHDGTASSSHLEVDVAAVSHPVFARVYERLSVAMDRAGTAEHRRSVVAGLSGRVIEIGAGNGRMFSHYPPAVTEVVAVEPERRLRAAAVRAAPSAPVPVTVVDGLAEALPAGDGEFDAAVVALVLCTVPDEAAALAEINRVLRPGGHLRFFEHVAAETPGGLRRVQRLSDATLWPKLFAGCHTGRDTVAAIAAAGFVIEELHRFRFPAGSNSPSSPCVVGRAIRPGPASL</sequence>